<dbReference type="EMBL" id="MU001509">
    <property type="protein sequence ID" value="KAF2439389.1"/>
    <property type="molecule type" value="Genomic_DNA"/>
</dbReference>
<feature type="compositionally biased region" description="Low complexity" evidence="1">
    <location>
        <begin position="166"/>
        <end position="182"/>
    </location>
</feature>
<feature type="compositionally biased region" description="Basic residues" evidence="1">
    <location>
        <begin position="206"/>
        <end position="219"/>
    </location>
</feature>
<keyword evidence="3" id="KW-1185">Reference proteome</keyword>
<name>A0A9P4P6P9_9PLEO</name>
<dbReference type="AlphaFoldDB" id="A0A9P4P6P9"/>
<dbReference type="Proteomes" id="UP000799764">
    <property type="component" value="Unassembled WGS sequence"/>
</dbReference>
<organism evidence="2 3">
    <name type="scientific">Karstenula rhodostoma CBS 690.94</name>
    <dbReference type="NCBI Taxonomy" id="1392251"/>
    <lineage>
        <taxon>Eukaryota</taxon>
        <taxon>Fungi</taxon>
        <taxon>Dikarya</taxon>
        <taxon>Ascomycota</taxon>
        <taxon>Pezizomycotina</taxon>
        <taxon>Dothideomycetes</taxon>
        <taxon>Pleosporomycetidae</taxon>
        <taxon>Pleosporales</taxon>
        <taxon>Massarineae</taxon>
        <taxon>Didymosphaeriaceae</taxon>
        <taxon>Karstenula</taxon>
    </lineage>
</organism>
<feature type="region of interest" description="Disordered" evidence="1">
    <location>
        <begin position="151"/>
        <end position="245"/>
    </location>
</feature>
<evidence type="ECO:0000313" key="3">
    <source>
        <dbReference type="Proteomes" id="UP000799764"/>
    </source>
</evidence>
<reference evidence="2" key="1">
    <citation type="journal article" date="2020" name="Stud. Mycol.">
        <title>101 Dothideomycetes genomes: a test case for predicting lifestyles and emergence of pathogens.</title>
        <authorList>
            <person name="Haridas S."/>
            <person name="Albert R."/>
            <person name="Binder M."/>
            <person name="Bloem J."/>
            <person name="Labutti K."/>
            <person name="Salamov A."/>
            <person name="Andreopoulos B."/>
            <person name="Baker S."/>
            <person name="Barry K."/>
            <person name="Bills G."/>
            <person name="Bluhm B."/>
            <person name="Cannon C."/>
            <person name="Castanera R."/>
            <person name="Culley D."/>
            <person name="Daum C."/>
            <person name="Ezra D."/>
            <person name="Gonzalez J."/>
            <person name="Henrissat B."/>
            <person name="Kuo A."/>
            <person name="Liang C."/>
            <person name="Lipzen A."/>
            <person name="Lutzoni F."/>
            <person name="Magnuson J."/>
            <person name="Mondo S."/>
            <person name="Nolan M."/>
            <person name="Ohm R."/>
            <person name="Pangilinan J."/>
            <person name="Park H.-J."/>
            <person name="Ramirez L."/>
            <person name="Alfaro M."/>
            <person name="Sun H."/>
            <person name="Tritt A."/>
            <person name="Yoshinaga Y."/>
            <person name="Zwiers L.-H."/>
            <person name="Turgeon B."/>
            <person name="Goodwin S."/>
            <person name="Spatafora J."/>
            <person name="Crous P."/>
            <person name="Grigoriev I."/>
        </authorList>
    </citation>
    <scope>NUCLEOTIDE SEQUENCE</scope>
    <source>
        <strain evidence="2">CBS 690.94</strain>
    </source>
</reference>
<evidence type="ECO:0000256" key="1">
    <source>
        <dbReference type="SAM" id="MobiDB-lite"/>
    </source>
</evidence>
<feature type="compositionally biased region" description="Low complexity" evidence="1">
    <location>
        <begin position="220"/>
        <end position="238"/>
    </location>
</feature>
<evidence type="ECO:0000313" key="2">
    <source>
        <dbReference type="EMBL" id="KAF2439389.1"/>
    </source>
</evidence>
<feature type="region of interest" description="Disordered" evidence="1">
    <location>
        <begin position="29"/>
        <end position="67"/>
    </location>
</feature>
<gene>
    <name evidence="2" type="ORF">P171DRAFT_490092</name>
</gene>
<accession>A0A9P4P6P9</accession>
<sequence>MAPPDMKAQELLDATNMNIADLEARLSELSRLSSHRRPPLRKMPDRRGDGNDGDDEFEEHSESVYTSQAPTPLFIAAQALPSHCKPGPTTSPTATMPYLLVKSSDGLRDNHTAPHTPSLSSSALLANVQASIHAAIPFHTAALREARLAHKPDTHPRPQPPPKLWTTTPTARPSPSSPDALLPGPPLPRARTAPLFSTRLTESPHRSRSRSRSRSRKQPARVSAPSAAAAASYTSDSESGSERGRPLAISKPMLQHPILVAGVHLDVGVGAPRPLGQAAATGDGDVGGMVEAACRAAQQRRGAGGGVR</sequence>
<protein>
    <submittedName>
        <fullName evidence="2">Uncharacterized protein</fullName>
    </submittedName>
</protein>
<proteinExistence type="predicted"/>
<comment type="caution">
    <text evidence="2">The sequence shown here is derived from an EMBL/GenBank/DDBJ whole genome shotgun (WGS) entry which is preliminary data.</text>
</comment>